<dbReference type="Proteomes" id="UP000828924">
    <property type="component" value="Chromosome"/>
</dbReference>
<feature type="transmembrane region" description="Helical" evidence="6">
    <location>
        <begin position="374"/>
        <end position="396"/>
    </location>
</feature>
<keyword evidence="2" id="KW-0813">Transport</keyword>
<evidence type="ECO:0000259" key="7">
    <source>
        <dbReference type="PROSITE" id="PS50850"/>
    </source>
</evidence>
<feature type="transmembrane region" description="Helical" evidence="6">
    <location>
        <begin position="342"/>
        <end position="362"/>
    </location>
</feature>
<evidence type="ECO:0000256" key="1">
    <source>
        <dbReference type="ARBA" id="ARBA00004651"/>
    </source>
</evidence>
<evidence type="ECO:0000256" key="4">
    <source>
        <dbReference type="ARBA" id="ARBA00022989"/>
    </source>
</evidence>
<dbReference type="EMBL" id="CP071872">
    <property type="protein sequence ID" value="UNM12086.1"/>
    <property type="molecule type" value="Genomic_DNA"/>
</dbReference>
<organism evidence="8 9">
    <name type="scientific">Streptomyces formicae</name>
    <dbReference type="NCBI Taxonomy" id="1616117"/>
    <lineage>
        <taxon>Bacteria</taxon>
        <taxon>Bacillati</taxon>
        <taxon>Actinomycetota</taxon>
        <taxon>Actinomycetes</taxon>
        <taxon>Kitasatosporales</taxon>
        <taxon>Streptomycetaceae</taxon>
        <taxon>Streptomyces</taxon>
    </lineage>
</organism>
<accession>A0ABY3WKE9</accession>
<feature type="transmembrane region" description="Helical" evidence="6">
    <location>
        <begin position="60"/>
        <end position="80"/>
    </location>
</feature>
<dbReference type="PROSITE" id="PS50850">
    <property type="entry name" value="MFS"/>
    <property type="match status" value="1"/>
</dbReference>
<keyword evidence="3 6" id="KW-0812">Transmembrane</keyword>
<evidence type="ECO:0000256" key="5">
    <source>
        <dbReference type="ARBA" id="ARBA00023136"/>
    </source>
</evidence>
<feature type="transmembrane region" description="Helical" evidence="6">
    <location>
        <begin position="408"/>
        <end position="427"/>
    </location>
</feature>
<feature type="transmembrane region" description="Helical" evidence="6">
    <location>
        <begin position="22"/>
        <end position="40"/>
    </location>
</feature>
<feature type="transmembrane region" description="Helical" evidence="6">
    <location>
        <begin position="317"/>
        <end position="336"/>
    </location>
</feature>
<feature type="transmembrane region" description="Helical" evidence="6">
    <location>
        <begin position="251"/>
        <end position="273"/>
    </location>
</feature>
<feature type="domain" description="Major facilitator superfamily (MFS) profile" evidence="7">
    <location>
        <begin position="26"/>
        <end position="432"/>
    </location>
</feature>
<dbReference type="RefSeq" id="WP_242330680.1">
    <property type="nucleotide sequence ID" value="NZ_CP071872.1"/>
</dbReference>
<evidence type="ECO:0000256" key="2">
    <source>
        <dbReference type="ARBA" id="ARBA00022448"/>
    </source>
</evidence>
<dbReference type="Pfam" id="PF07690">
    <property type="entry name" value="MFS_1"/>
    <property type="match status" value="1"/>
</dbReference>
<sequence length="434" mass="47486">MSIPTTAEAPDLTRENDVFRKVVRRIVPFLILCYAFSYLDRVNVGFAKLQMSDDLGFSEAAYGLGAGLFFIGYFLFEVPSNLMLQRIGARTWIARIMITWGLVSASFVFVTNEATFYVLRFLLGAAEAGFYPGVILYCTYWFPSHRRARVIAMFMSAIPVAGIFGNPLSGWIMDRFDGVRGWNGWQWMFLLEAVPAVVIGVVTLFYLDNGVRSAKWLTDEEKTVVERAIAEDAAHQTVHGRVWDAFREPKVWLMCLIYFCFVMGQYALTFWMPTFVESTGIEGNLMIGVLSAVPYVVALVAMNLFGRSADKRRERRWHLVVPSLMGAVGFSLAAGWSGSTALSLAALSFAAAGVLTCSPLFWSLPTAFLGGTAAAVGLAVINSVGNLAGFVSPYMIGALKDATGSTSIPMYVLALSLVVGAGAVLTTSKQVVNR</sequence>
<feature type="transmembrane region" description="Helical" evidence="6">
    <location>
        <begin position="185"/>
        <end position="207"/>
    </location>
</feature>
<reference evidence="8 9" key="1">
    <citation type="submission" date="2021-03" db="EMBL/GenBank/DDBJ databases">
        <title>Complete genome of Streptomyces formicae strain 1H-GS9 (DSM 100524).</title>
        <authorList>
            <person name="Atanasov K.E."/>
            <person name="Altabella T."/>
            <person name="Ferrer A."/>
        </authorList>
    </citation>
    <scope>NUCLEOTIDE SEQUENCE [LARGE SCALE GENOMIC DNA]</scope>
    <source>
        <strain evidence="8 9">1H-GS9</strain>
    </source>
</reference>
<evidence type="ECO:0000256" key="6">
    <source>
        <dbReference type="SAM" id="Phobius"/>
    </source>
</evidence>
<dbReference type="InterPro" id="IPR020846">
    <property type="entry name" value="MFS_dom"/>
</dbReference>
<keyword evidence="4 6" id="KW-1133">Transmembrane helix</keyword>
<evidence type="ECO:0000313" key="9">
    <source>
        <dbReference type="Proteomes" id="UP000828924"/>
    </source>
</evidence>
<dbReference type="PANTHER" id="PTHR43791">
    <property type="entry name" value="PERMEASE-RELATED"/>
    <property type="match status" value="1"/>
</dbReference>
<feature type="transmembrane region" description="Helical" evidence="6">
    <location>
        <begin position="150"/>
        <end position="173"/>
    </location>
</feature>
<dbReference type="Gene3D" id="1.20.1250.20">
    <property type="entry name" value="MFS general substrate transporter like domains"/>
    <property type="match status" value="2"/>
</dbReference>
<proteinExistence type="predicted"/>
<evidence type="ECO:0000256" key="3">
    <source>
        <dbReference type="ARBA" id="ARBA00022692"/>
    </source>
</evidence>
<dbReference type="InterPro" id="IPR011701">
    <property type="entry name" value="MFS"/>
</dbReference>
<keyword evidence="5 6" id="KW-0472">Membrane</keyword>
<feature type="transmembrane region" description="Helical" evidence="6">
    <location>
        <begin position="92"/>
        <end position="111"/>
    </location>
</feature>
<dbReference type="PANTHER" id="PTHR43791:SF36">
    <property type="entry name" value="TRANSPORTER, PUTATIVE (AFU_ORTHOLOGUE AFUA_6G08340)-RELATED"/>
    <property type="match status" value="1"/>
</dbReference>
<keyword evidence="9" id="KW-1185">Reference proteome</keyword>
<name>A0ABY3WKE9_9ACTN</name>
<dbReference type="InterPro" id="IPR036259">
    <property type="entry name" value="MFS_trans_sf"/>
</dbReference>
<dbReference type="CDD" id="cd17319">
    <property type="entry name" value="MFS_ExuT_GudP_like"/>
    <property type="match status" value="1"/>
</dbReference>
<feature type="transmembrane region" description="Helical" evidence="6">
    <location>
        <begin position="117"/>
        <end position="138"/>
    </location>
</feature>
<comment type="subcellular location">
    <subcellularLocation>
        <location evidence="1">Cell membrane</location>
        <topology evidence="1">Multi-pass membrane protein</topology>
    </subcellularLocation>
</comment>
<gene>
    <name evidence="8" type="ORF">J4032_11540</name>
</gene>
<feature type="transmembrane region" description="Helical" evidence="6">
    <location>
        <begin position="285"/>
        <end position="305"/>
    </location>
</feature>
<dbReference type="SUPFAM" id="SSF103473">
    <property type="entry name" value="MFS general substrate transporter"/>
    <property type="match status" value="1"/>
</dbReference>
<protein>
    <submittedName>
        <fullName evidence="8">MFS transporter</fullName>
    </submittedName>
</protein>
<evidence type="ECO:0000313" key="8">
    <source>
        <dbReference type="EMBL" id="UNM12086.1"/>
    </source>
</evidence>